<feature type="domain" description="GST C-terminal" evidence="1">
    <location>
        <begin position="137"/>
        <end position="273"/>
    </location>
</feature>
<comment type="caution">
    <text evidence="2">The sequence shown here is derived from an EMBL/GenBank/DDBJ whole genome shotgun (WGS) entry which is preliminary data.</text>
</comment>
<dbReference type="EMBL" id="MCFL01000032">
    <property type="protein sequence ID" value="ORZ33924.1"/>
    <property type="molecule type" value="Genomic_DNA"/>
</dbReference>
<dbReference type="SUPFAM" id="SSF52833">
    <property type="entry name" value="Thioredoxin-like"/>
    <property type="match status" value="1"/>
</dbReference>
<evidence type="ECO:0000313" key="2">
    <source>
        <dbReference type="EMBL" id="ORZ33924.1"/>
    </source>
</evidence>
<dbReference type="Pfam" id="PF13417">
    <property type="entry name" value="GST_N_3"/>
    <property type="match status" value="1"/>
</dbReference>
<dbReference type="SUPFAM" id="SSF47616">
    <property type="entry name" value="GST C-terminal domain-like"/>
    <property type="match status" value="1"/>
</dbReference>
<dbReference type="CDD" id="cd00570">
    <property type="entry name" value="GST_N_family"/>
    <property type="match status" value="1"/>
</dbReference>
<name>A0A1Y2HIV9_9FUNG</name>
<dbReference type="AlphaFoldDB" id="A0A1Y2HIV9"/>
<dbReference type="Proteomes" id="UP000193411">
    <property type="component" value="Unassembled WGS sequence"/>
</dbReference>
<dbReference type="InterPro" id="IPR036282">
    <property type="entry name" value="Glutathione-S-Trfase_C_sf"/>
</dbReference>
<organism evidence="2 3">
    <name type="scientific">Catenaria anguillulae PL171</name>
    <dbReference type="NCBI Taxonomy" id="765915"/>
    <lineage>
        <taxon>Eukaryota</taxon>
        <taxon>Fungi</taxon>
        <taxon>Fungi incertae sedis</taxon>
        <taxon>Blastocladiomycota</taxon>
        <taxon>Blastocladiomycetes</taxon>
        <taxon>Blastocladiales</taxon>
        <taxon>Catenariaceae</taxon>
        <taxon>Catenaria</taxon>
    </lineage>
</organism>
<protein>
    <recommendedName>
        <fullName evidence="1">GST C-terminal domain-containing protein</fullName>
    </recommendedName>
</protein>
<gene>
    <name evidence="2" type="ORF">BCR44DRAFT_48851</name>
</gene>
<proteinExistence type="predicted"/>
<dbReference type="OrthoDB" id="4951845at2759"/>
<keyword evidence="3" id="KW-1185">Reference proteome</keyword>
<accession>A0A1Y2HIV9</accession>
<dbReference type="InterPro" id="IPR004045">
    <property type="entry name" value="Glutathione_S-Trfase_N"/>
</dbReference>
<evidence type="ECO:0000259" key="1">
    <source>
        <dbReference type="PROSITE" id="PS50405"/>
    </source>
</evidence>
<dbReference type="InterPro" id="IPR036249">
    <property type="entry name" value="Thioredoxin-like_sf"/>
</dbReference>
<dbReference type="CDD" id="cd00299">
    <property type="entry name" value="GST_C_family"/>
    <property type="match status" value="1"/>
</dbReference>
<dbReference type="InterPro" id="IPR010987">
    <property type="entry name" value="Glutathione-S-Trfase_C-like"/>
</dbReference>
<evidence type="ECO:0000313" key="3">
    <source>
        <dbReference type="Proteomes" id="UP000193411"/>
    </source>
</evidence>
<sequence length="451" mass="50212">MNLPRTLLVGHDSSPYIHKLRMYFAWRAIPFEEVQSRQQIYSDLITPRTGGTQIPVVVLDEKTVIGDSGRIMDHFESLLAKNGGLAKSRVPNFPLQPTTPRQAFVSNLFEFMSEEWLFFVGFSQRQLDTLRRFGPLDLHEEYLLNMVGEGSGRPTNLFAGRERARQALEMGFLRALKPWGVTPETLPKWNESLERTLIALSKHFDKHRFLLSDTHPCRGDFALAGQLSGFFARDPQPSFILKTKAPNLERYIARMLATVPRAAYESPTRITALDGASDPTGTVRVTRANDINEPAWLPNDHIPETLFPALTGVLDLVTHVERVHALAVKYAAKKVAAGTSGTSVELPRAVGYPEFTMQGEVVGTRMAQVFSLYAWQRLWVGGVHVKSDAVDEVVRAIARAAANRDEVVEVERVRDVARLVDSTPISRIADKSVIVMDVRSVLAEGGGSAKL</sequence>
<dbReference type="PROSITE" id="PS50405">
    <property type="entry name" value="GST_CTER"/>
    <property type="match status" value="1"/>
</dbReference>
<reference evidence="2 3" key="1">
    <citation type="submission" date="2016-07" db="EMBL/GenBank/DDBJ databases">
        <title>Pervasive Adenine N6-methylation of Active Genes in Fungi.</title>
        <authorList>
            <consortium name="DOE Joint Genome Institute"/>
            <person name="Mondo S.J."/>
            <person name="Dannebaum R.O."/>
            <person name="Kuo R.C."/>
            <person name="Labutti K."/>
            <person name="Haridas S."/>
            <person name="Kuo A."/>
            <person name="Salamov A."/>
            <person name="Ahrendt S.R."/>
            <person name="Lipzen A."/>
            <person name="Sullivan W."/>
            <person name="Andreopoulos W.B."/>
            <person name="Clum A."/>
            <person name="Lindquist E."/>
            <person name="Daum C."/>
            <person name="Ramamoorthy G.K."/>
            <person name="Gryganskyi A."/>
            <person name="Culley D."/>
            <person name="Magnuson J.K."/>
            <person name="James T.Y."/>
            <person name="O'Malley M.A."/>
            <person name="Stajich J.E."/>
            <person name="Spatafora J.W."/>
            <person name="Visel A."/>
            <person name="Grigoriev I.V."/>
        </authorList>
    </citation>
    <scope>NUCLEOTIDE SEQUENCE [LARGE SCALE GENOMIC DNA]</scope>
    <source>
        <strain evidence="2 3">PL171</strain>
    </source>
</reference>